<organism evidence="1 2">
    <name type="scientific">Pseudomonas salomonii</name>
    <dbReference type="NCBI Taxonomy" id="191391"/>
    <lineage>
        <taxon>Bacteria</taxon>
        <taxon>Pseudomonadati</taxon>
        <taxon>Pseudomonadota</taxon>
        <taxon>Gammaproteobacteria</taxon>
        <taxon>Pseudomonadales</taxon>
        <taxon>Pseudomonadaceae</taxon>
        <taxon>Pseudomonas</taxon>
    </lineage>
</organism>
<gene>
    <name evidence="1" type="ORF">ALP97_05244</name>
</gene>
<dbReference type="EMBL" id="RBRL01000395">
    <property type="protein sequence ID" value="RMQ83211.1"/>
    <property type="molecule type" value="Genomic_DNA"/>
</dbReference>
<dbReference type="AlphaFoldDB" id="A0A3M4PYG4"/>
<name>A0A3M4PYG4_9PSED</name>
<dbReference type="Proteomes" id="UP000277179">
    <property type="component" value="Unassembled WGS sequence"/>
</dbReference>
<protein>
    <submittedName>
        <fullName evidence="1">Uncharacterized protein</fullName>
    </submittedName>
</protein>
<sequence length="905" mass="98190">MRLKRSLAARVPRLRLSRPPVSRVNRPWLAIWPPWLLICAARLISSGPPLASLPLVLVRVASRSRVVAVPPLMLPALLSRFCVVRFRAAPLSITPPWALFSKPPTVSVCPAALESTPLLLLSSSPALTVSAFWLTSAPPALLSRLAVSVALRSPYRLDKVPPLRLSRFAPLTVRPCQPDIRPFWLIRFSALSTSRLLLISLPLLLFNVRPLRFRVCALESSPPWLLRSRRWLMERLPAVVIRPPALFRSPVAVPKSRAIALPSSEPFWLSSAALLSVSVLLALSRPWSRLIRRPATLSSVSPRLVRVPPLLSRSVAWASTEAAAIRPLTLARAWPMRRVSAALLSSLPLLLSRLSAVSVNAWLLEISPPWLCTFLRLLSINSGALIRPFWLLNSPRCRSSVSASALVIWPPCWLLRSAVPRDRAWRVLRVPFWLLSTLAALSIRLPSVTSRPPRLSTAPSALRVSGPALESVPPPLASVRAVMLSSPSLLIKPWLRLSSWSTFKPAPAPAISSPPSLLSSCVAVTCTPTRLDSSPLRLSMLATLTCTPPTPATKPFWRLSRLLPATLTVPWLVTSPAWLLRLPTLRLSALPAVIRPATLSRVATVSVAVSRLESSPPWLFTSPTTAVSGALLVTNPPWVFCRRSAVMARPPLLRMRPLFWLSTVAAVIWVCCLAPSVPPWLFNAWASTLNARLAITLAPVLVTALPRRLTSPVALRVLSALTPASMMSPLVSVPPLDSAMRSRAARLWRLVRSPWVFTLRAVPAYTGPLASRLAALMLTAPLAAVCAMLKCPLASSWISPPLAANVPSSFTPTPASVPTSLIAPAYMPPKALESMASSGLALPSSARAVAFRLLASTSLRPATTASSRALICALILAVRVMISKRSTLLAFRPSPSMVTAPPSTW</sequence>
<proteinExistence type="predicted"/>
<reference evidence="1 2" key="1">
    <citation type="submission" date="2018-08" db="EMBL/GenBank/DDBJ databases">
        <title>Recombination of ecologically and evolutionarily significant loci maintains genetic cohesion in the Pseudomonas syringae species complex.</title>
        <authorList>
            <person name="Dillon M."/>
            <person name="Thakur S."/>
            <person name="Almeida R.N.D."/>
            <person name="Weir B.S."/>
            <person name="Guttman D.S."/>
        </authorList>
    </citation>
    <scope>NUCLEOTIDE SEQUENCE [LARGE SCALE GENOMIC DNA]</scope>
    <source>
        <strain evidence="1 2">ICMP 11288</strain>
    </source>
</reference>
<evidence type="ECO:0000313" key="2">
    <source>
        <dbReference type="Proteomes" id="UP000277179"/>
    </source>
</evidence>
<comment type="caution">
    <text evidence="1">The sequence shown here is derived from an EMBL/GenBank/DDBJ whole genome shotgun (WGS) entry which is preliminary data.</text>
</comment>
<accession>A0A3M4PYG4</accession>
<evidence type="ECO:0000313" key="1">
    <source>
        <dbReference type="EMBL" id="RMQ83211.1"/>
    </source>
</evidence>